<protein>
    <submittedName>
        <fullName evidence="2">Uncharacterized protein</fullName>
    </submittedName>
</protein>
<dbReference type="AlphaFoldDB" id="A0A5B7K6V9"/>
<sequence length="46" mass="4916">MSAVQCACDGLIVFQSARVVSPATRVMGDSRPPSISHPSTNEARRE</sequence>
<feature type="region of interest" description="Disordered" evidence="1">
    <location>
        <begin position="25"/>
        <end position="46"/>
    </location>
</feature>
<feature type="compositionally biased region" description="Polar residues" evidence="1">
    <location>
        <begin position="36"/>
        <end position="46"/>
    </location>
</feature>
<accession>A0A5B7K6V9</accession>
<keyword evidence="3" id="KW-1185">Reference proteome</keyword>
<evidence type="ECO:0000313" key="2">
    <source>
        <dbReference type="EMBL" id="MPD02334.1"/>
    </source>
</evidence>
<gene>
    <name evidence="2" type="ORF">E2C01_097911</name>
</gene>
<dbReference type="Proteomes" id="UP000324222">
    <property type="component" value="Unassembled WGS sequence"/>
</dbReference>
<reference evidence="2 3" key="1">
    <citation type="submission" date="2019-05" db="EMBL/GenBank/DDBJ databases">
        <title>Another draft genome of Portunus trituberculatus and its Hox gene families provides insights of decapod evolution.</title>
        <authorList>
            <person name="Jeong J.-H."/>
            <person name="Song I."/>
            <person name="Kim S."/>
            <person name="Choi T."/>
            <person name="Kim D."/>
            <person name="Ryu S."/>
            <person name="Kim W."/>
        </authorList>
    </citation>
    <scope>NUCLEOTIDE SEQUENCE [LARGE SCALE GENOMIC DNA]</scope>
    <source>
        <tissue evidence="2">Muscle</tissue>
    </source>
</reference>
<comment type="caution">
    <text evidence="2">The sequence shown here is derived from an EMBL/GenBank/DDBJ whole genome shotgun (WGS) entry which is preliminary data.</text>
</comment>
<dbReference type="EMBL" id="VSRR010131000">
    <property type="protein sequence ID" value="MPD02334.1"/>
    <property type="molecule type" value="Genomic_DNA"/>
</dbReference>
<evidence type="ECO:0000313" key="3">
    <source>
        <dbReference type="Proteomes" id="UP000324222"/>
    </source>
</evidence>
<name>A0A5B7K6V9_PORTR</name>
<organism evidence="2 3">
    <name type="scientific">Portunus trituberculatus</name>
    <name type="common">Swimming crab</name>
    <name type="synonym">Neptunus trituberculatus</name>
    <dbReference type="NCBI Taxonomy" id="210409"/>
    <lineage>
        <taxon>Eukaryota</taxon>
        <taxon>Metazoa</taxon>
        <taxon>Ecdysozoa</taxon>
        <taxon>Arthropoda</taxon>
        <taxon>Crustacea</taxon>
        <taxon>Multicrustacea</taxon>
        <taxon>Malacostraca</taxon>
        <taxon>Eumalacostraca</taxon>
        <taxon>Eucarida</taxon>
        <taxon>Decapoda</taxon>
        <taxon>Pleocyemata</taxon>
        <taxon>Brachyura</taxon>
        <taxon>Eubrachyura</taxon>
        <taxon>Portunoidea</taxon>
        <taxon>Portunidae</taxon>
        <taxon>Portuninae</taxon>
        <taxon>Portunus</taxon>
    </lineage>
</organism>
<evidence type="ECO:0000256" key="1">
    <source>
        <dbReference type="SAM" id="MobiDB-lite"/>
    </source>
</evidence>
<proteinExistence type="predicted"/>